<accession>A0ABR4FW32</accession>
<evidence type="ECO:0000256" key="1">
    <source>
        <dbReference type="SAM" id="MobiDB-lite"/>
    </source>
</evidence>
<dbReference type="EMBL" id="JBFTWV010000096">
    <property type="protein sequence ID" value="KAL2787455.1"/>
    <property type="molecule type" value="Genomic_DNA"/>
</dbReference>
<evidence type="ECO:0000313" key="2">
    <source>
        <dbReference type="EMBL" id="KAL2787455.1"/>
    </source>
</evidence>
<feature type="region of interest" description="Disordered" evidence="1">
    <location>
        <begin position="39"/>
        <end position="70"/>
    </location>
</feature>
<reference evidence="2 3" key="1">
    <citation type="submission" date="2024-07" db="EMBL/GenBank/DDBJ databases">
        <title>Section-level genome sequencing and comparative genomics of Aspergillus sections Usti and Cavernicolus.</title>
        <authorList>
            <consortium name="Lawrence Berkeley National Laboratory"/>
            <person name="Nybo J.L."/>
            <person name="Vesth T.C."/>
            <person name="Theobald S."/>
            <person name="Frisvad J.C."/>
            <person name="Larsen T.O."/>
            <person name="Kjaerboelling I."/>
            <person name="Rothschild-Mancinelli K."/>
            <person name="Lyhne E.K."/>
            <person name="Kogle M.E."/>
            <person name="Barry K."/>
            <person name="Clum A."/>
            <person name="Na H."/>
            <person name="Ledsgaard L."/>
            <person name="Lin J."/>
            <person name="Lipzen A."/>
            <person name="Kuo A."/>
            <person name="Riley R."/>
            <person name="Mondo S."/>
            <person name="Labutti K."/>
            <person name="Haridas S."/>
            <person name="Pangalinan J."/>
            <person name="Salamov A.A."/>
            <person name="Simmons B.A."/>
            <person name="Magnuson J.K."/>
            <person name="Chen J."/>
            <person name="Drula E."/>
            <person name="Henrissat B."/>
            <person name="Wiebenga A."/>
            <person name="Lubbers R.J."/>
            <person name="Gomes A.C."/>
            <person name="Makela M.R."/>
            <person name="Stajich J."/>
            <person name="Grigoriev I.V."/>
            <person name="Mortensen U.H."/>
            <person name="De Vries R.P."/>
            <person name="Baker S.E."/>
            <person name="Andersen M.R."/>
        </authorList>
    </citation>
    <scope>NUCLEOTIDE SEQUENCE [LARGE SCALE GENOMIC DNA]</scope>
    <source>
        <strain evidence="2 3">CBS 209.92</strain>
    </source>
</reference>
<evidence type="ECO:0000313" key="3">
    <source>
        <dbReference type="Proteomes" id="UP001610563"/>
    </source>
</evidence>
<protein>
    <submittedName>
        <fullName evidence="2">Uncharacterized protein</fullName>
    </submittedName>
</protein>
<organism evidence="2 3">
    <name type="scientific">Aspergillus keveii</name>
    <dbReference type="NCBI Taxonomy" id="714993"/>
    <lineage>
        <taxon>Eukaryota</taxon>
        <taxon>Fungi</taxon>
        <taxon>Dikarya</taxon>
        <taxon>Ascomycota</taxon>
        <taxon>Pezizomycotina</taxon>
        <taxon>Eurotiomycetes</taxon>
        <taxon>Eurotiomycetidae</taxon>
        <taxon>Eurotiales</taxon>
        <taxon>Aspergillaceae</taxon>
        <taxon>Aspergillus</taxon>
        <taxon>Aspergillus subgen. Nidulantes</taxon>
    </lineage>
</organism>
<keyword evidence="3" id="KW-1185">Reference proteome</keyword>
<dbReference type="Proteomes" id="UP001610563">
    <property type="component" value="Unassembled WGS sequence"/>
</dbReference>
<proteinExistence type="predicted"/>
<sequence>MANDAGELRRSVCQFSTSWSPATPVSGSSGGEMSGSCSLVPAVGSASPSPNEHPWAKLTDEPSENLSMAGPSCRLLGRRHKAQVKGLTDTVQPFLLILDLDFCLNLILMQFSYVPSGIRNLTLAISTAPTSKEDASTQPQFNVALGDFEISKLEC</sequence>
<name>A0ABR4FW32_9EURO</name>
<gene>
    <name evidence="2" type="ORF">BJX66DRAFT_284261</name>
</gene>
<comment type="caution">
    <text evidence="2">The sequence shown here is derived from an EMBL/GenBank/DDBJ whole genome shotgun (WGS) entry which is preliminary data.</text>
</comment>